<evidence type="ECO:0000313" key="2">
    <source>
        <dbReference type="EMBL" id="ADJ14666.1"/>
    </source>
</evidence>
<dbReference type="RefSeq" id="WP_008414882.1">
    <property type="nucleotide sequence ID" value="NC_014297.1"/>
</dbReference>
<dbReference type="EMBL" id="CP002062">
    <property type="protein sequence ID" value="ADJ14666.1"/>
    <property type="molecule type" value="Genomic_DNA"/>
</dbReference>
<feature type="transmembrane region" description="Helical" evidence="1">
    <location>
        <begin position="261"/>
        <end position="283"/>
    </location>
</feature>
<dbReference type="OrthoDB" id="202254at2157"/>
<keyword evidence="5" id="KW-1185">Reference proteome</keyword>
<feature type="transmembrane region" description="Helical" evidence="1">
    <location>
        <begin position="35"/>
        <end position="56"/>
    </location>
</feature>
<keyword evidence="1" id="KW-0472">Membrane</keyword>
<dbReference type="GeneID" id="9419080"/>
<dbReference type="PATRIC" id="fig|795797.18.peg.1271"/>
<evidence type="ECO:0000313" key="3">
    <source>
        <dbReference type="EMBL" id="ELY39564.1"/>
    </source>
</evidence>
<dbReference type="Proteomes" id="UP000011645">
    <property type="component" value="Unassembled WGS sequence"/>
</dbReference>
<dbReference type="KEGG" id="hje:HacjB3_06375"/>
<name>D8JAE4_HALJB</name>
<sequence>MSESDGTLSPPADTMRERVGDGRLKVWFLIDGNRWAVAGLLLVVSFLVIMLVGLAFPRSFEAALTTSSIRSLFQSIFLATVTSIALTLTIGQLILSEEMGDLGEQRSRMQDEIQFRKDVQTSMDVGVPPATPTGFLRTLLLGAKQSATALREQVAEEPDSTAATEVTMLADLVADHGQQVMDDLDDTEFGTFGTLSAVLDFNYSWKTRTARRLRDRHGDELSPETDRLLDELVKNLSLFGPARQYFKLLYYQHELIDVSRVLLYTAMPALGLTTFMGFAFDVAPFAGTVLGLDSAFVVVSVVIVLSLFPFALLLSFVLRMVTVSQRTLTIGPFILREQADAEDLDRVEG</sequence>
<gene>
    <name evidence="2" type="ordered locus">HacjB3_06375</name>
    <name evidence="3" type="ORF">C497_04772</name>
</gene>
<reference evidence="2 4" key="1">
    <citation type="journal article" date="2010" name="J. Bacteriol.">
        <title>Complete genome sequence of Halalkalicoccus jeotgali B3(T), an extremely halophilic archaeon.</title>
        <authorList>
            <person name="Roh S.W."/>
            <person name="Nam Y.D."/>
            <person name="Nam S.H."/>
            <person name="Choi S.H."/>
            <person name="Park H.S."/>
            <person name="Bae J.W."/>
        </authorList>
    </citation>
    <scope>NUCLEOTIDE SEQUENCE [LARGE SCALE GENOMIC DNA]</scope>
    <source>
        <strain evidence="2">B3</strain>
        <strain evidence="4">DSM 18796 / CECT 7217 / JCM 14584 / KCTC 4019 / B3</strain>
    </source>
</reference>
<protein>
    <submittedName>
        <fullName evidence="2">Uncharacterized protein</fullName>
    </submittedName>
</protein>
<dbReference type="Proteomes" id="UP000000390">
    <property type="component" value="Chromosome"/>
</dbReference>
<feature type="transmembrane region" description="Helical" evidence="1">
    <location>
        <begin position="76"/>
        <end position="95"/>
    </location>
</feature>
<evidence type="ECO:0000256" key="1">
    <source>
        <dbReference type="SAM" id="Phobius"/>
    </source>
</evidence>
<proteinExistence type="predicted"/>
<dbReference type="InterPro" id="IPR058278">
    <property type="entry name" value="DUF7972"/>
</dbReference>
<feature type="transmembrane region" description="Helical" evidence="1">
    <location>
        <begin position="295"/>
        <end position="318"/>
    </location>
</feature>
<keyword evidence="1" id="KW-1133">Transmembrane helix</keyword>
<accession>D8JAE4</accession>
<keyword evidence="1" id="KW-0812">Transmembrane</keyword>
<reference evidence="3 5" key="2">
    <citation type="journal article" date="2014" name="PLoS Genet.">
        <title>Phylogenetically driven sequencing of extremely halophilic archaea reveals strategies for static and dynamic osmo-response.</title>
        <authorList>
            <person name="Becker E.A."/>
            <person name="Seitzer P.M."/>
            <person name="Tritt A."/>
            <person name="Larsen D."/>
            <person name="Krusor M."/>
            <person name="Yao A.I."/>
            <person name="Wu D."/>
            <person name="Madern D."/>
            <person name="Eisen J.A."/>
            <person name="Darling A.E."/>
            <person name="Facciotti M.T."/>
        </authorList>
    </citation>
    <scope>NUCLEOTIDE SEQUENCE [LARGE SCALE GENOMIC DNA]</scope>
    <source>
        <strain evidence="3">B3</strain>
        <strain evidence="5">DSM 18796 / CECT 7217 / JCM 14584 / KCTC 4019 / B3</strain>
    </source>
</reference>
<dbReference type="HOGENOM" id="CLU_061327_0_0_2"/>
<evidence type="ECO:0000313" key="4">
    <source>
        <dbReference type="Proteomes" id="UP000000390"/>
    </source>
</evidence>
<dbReference type="eggNOG" id="arCOG08131">
    <property type="taxonomic scope" value="Archaea"/>
</dbReference>
<dbReference type="Pfam" id="PF25927">
    <property type="entry name" value="DUF7972"/>
    <property type="match status" value="1"/>
</dbReference>
<dbReference type="EMBL" id="AOHV01000013">
    <property type="protein sequence ID" value="ELY39564.1"/>
    <property type="molecule type" value="Genomic_DNA"/>
</dbReference>
<organism evidence="2 4">
    <name type="scientific">Halalkalicoccus jeotgali (strain DSM 18796 / CECT 7217 / JCM 14584 / KCTC 4019 / B3)</name>
    <dbReference type="NCBI Taxonomy" id="795797"/>
    <lineage>
        <taxon>Archaea</taxon>
        <taxon>Methanobacteriati</taxon>
        <taxon>Methanobacteriota</taxon>
        <taxon>Stenosarchaea group</taxon>
        <taxon>Halobacteria</taxon>
        <taxon>Halobacteriales</taxon>
        <taxon>Halococcaceae</taxon>
        <taxon>Halalkalicoccus</taxon>
    </lineage>
</organism>
<evidence type="ECO:0000313" key="5">
    <source>
        <dbReference type="Proteomes" id="UP000011645"/>
    </source>
</evidence>
<dbReference type="AlphaFoldDB" id="D8JAE4"/>